<evidence type="ECO:0000313" key="9">
    <source>
        <dbReference type="Proteomes" id="UP000308199"/>
    </source>
</evidence>
<reference evidence="8 9" key="1">
    <citation type="submission" date="2019-02" db="EMBL/GenBank/DDBJ databases">
        <title>Genome sequencing of the rare red list fungi Phellinidium pouzarii.</title>
        <authorList>
            <person name="Buettner E."/>
            <person name="Kellner H."/>
        </authorList>
    </citation>
    <scope>NUCLEOTIDE SEQUENCE [LARGE SCALE GENOMIC DNA]</scope>
    <source>
        <strain evidence="8 9">DSM 108285</strain>
    </source>
</reference>
<dbReference type="InterPro" id="IPR015421">
    <property type="entry name" value="PyrdxlP-dep_Trfase_major"/>
</dbReference>
<dbReference type="SUPFAM" id="SSF53383">
    <property type="entry name" value="PLP-dependent transferases"/>
    <property type="match status" value="1"/>
</dbReference>
<comment type="caution">
    <text evidence="8">The sequence shown here is derived from an EMBL/GenBank/DDBJ whole genome shotgun (WGS) entry which is preliminary data.</text>
</comment>
<dbReference type="Proteomes" id="UP000308199">
    <property type="component" value="Unassembled WGS sequence"/>
</dbReference>
<accession>A0A4S4L4A1</accession>
<dbReference type="Pfam" id="PF00282">
    <property type="entry name" value="Pyridoxal_deC"/>
    <property type="match status" value="1"/>
</dbReference>
<keyword evidence="3" id="KW-0210">Decarboxylase</keyword>
<dbReference type="InterPro" id="IPR015424">
    <property type="entry name" value="PyrdxlP-dep_Trfase"/>
</dbReference>
<name>A0A4S4L4A1_9AGAM</name>
<comment type="similarity">
    <text evidence="2 7">Belongs to the group II decarboxylase family.</text>
</comment>
<keyword evidence="9" id="KW-1185">Reference proteome</keyword>
<dbReference type="GO" id="GO:0016831">
    <property type="term" value="F:carboxy-lyase activity"/>
    <property type="evidence" value="ECO:0007669"/>
    <property type="project" value="UniProtKB-KW"/>
</dbReference>
<dbReference type="GO" id="GO:0030170">
    <property type="term" value="F:pyridoxal phosphate binding"/>
    <property type="evidence" value="ECO:0007669"/>
    <property type="project" value="InterPro"/>
</dbReference>
<evidence type="ECO:0000256" key="3">
    <source>
        <dbReference type="ARBA" id="ARBA00022793"/>
    </source>
</evidence>
<evidence type="ECO:0000256" key="1">
    <source>
        <dbReference type="ARBA" id="ARBA00001933"/>
    </source>
</evidence>
<dbReference type="PANTHER" id="PTHR11999:SF70">
    <property type="entry name" value="MIP05841P"/>
    <property type="match status" value="1"/>
</dbReference>
<keyword evidence="4 6" id="KW-0663">Pyridoxal phosphate</keyword>
<feature type="modified residue" description="N6-(pyridoxal phosphate)lysine" evidence="6">
    <location>
        <position position="302"/>
    </location>
</feature>
<keyword evidence="5 7" id="KW-0456">Lyase</keyword>
<dbReference type="EMBL" id="SGPK01000213">
    <property type="protein sequence ID" value="THH06139.1"/>
    <property type="molecule type" value="Genomic_DNA"/>
</dbReference>
<dbReference type="OrthoDB" id="639767at2759"/>
<evidence type="ECO:0000256" key="2">
    <source>
        <dbReference type="ARBA" id="ARBA00009533"/>
    </source>
</evidence>
<evidence type="ECO:0000256" key="5">
    <source>
        <dbReference type="ARBA" id="ARBA00023239"/>
    </source>
</evidence>
<evidence type="ECO:0000256" key="7">
    <source>
        <dbReference type="RuleBase" id="RU000382"/>
    </source>
</evidence>
<organism evidence="8 9">
    <name type="scientific">Phellinidium pouzarii</name>
    <dbReference type="NCBI Taxonomy" id="167371"/>
    <lineage>
        <taxon>Eukaryota</taxon>
        <taxon>Fungi</taxon>
        <taxon>Dikarya</taxon>
        <taxon>Basidiomycota</taxon>
        <taxon>Agaricomycotina</taxon>
        <taxon>Agaricomycetes</taxon>
        <taxon>Hymenochaetales</taxon>
        <taxon>Hymenochaetaceae</taxon>
        <taxon>Phellinidium</taxon>
    </lineage>
</organism>
<dbReference type="Gene3D" id="3.40.640.10">
    <property type="entry name" value="Type I PLP-dependent aspartate aminotransferase-like (Major domain)"/>
    <property type="match status" value="1"/>
</dbReference>
<protein>
    <recommendedName>
        <fullName evidence="10">Aromatic-L-amino-acid decarboxylase</fullName>
    </recommendedName>
</protein>
<dbReference type="PANTHER" id="PTHR11999">
    <property type="entry name" value="GROUP II PYRIDOXAL-5-PHOSPHATE DECARBOXYLASE"/>
    <property type="match status" value="1"/>
</dbReference>
<dbReference type="GO" id="GO:0006520">
    <property type="term" value="P:amino acid metabolic process"/>
    <property type="evidence" value="ECO:0007669"/>
    <property type="project" value="InterPro"/>
</dbReference>
<dbReference type="Gene3D" id="3.90.1150.10">
    <property type="entry name" value="Aspartate Aminotransferase, domain 1"/>
    <property type="match status" value="1"/>
</dbReference>
<evidence type="ECO:0000256" key="6">
    <source>
        <dbReference type="PIRSR" id="PIRSR602129-50"/>
    </source>
</evidence>
<dbReference type="Gene3D" id="1.20.1340.10">
    <property type="entry name" value="dopa decarboxylase, N-terminal domain"/>
    <property type="match status" value="1"/>
</dbReference>
<dbReference type="InterPro" id="IPR010977">
    <property type="entry name" value="Aromatic_deC"/>
</dbReference>
<dbReference type="GO" id="GO:0019752">
    <property type="term" value="P:carboxylic acid metabolic process"/>
    <property type="evidence" value="ECO:0007669"/>
    <property type="project" value="InterPro"/>
</dbReference>
<proteinExistence type="inferred from homology"/>
<comment type="cofactor">
    <cofactor evidence="1 6 7">
        <name>pyridoxal 5'-phosphate</name>
        <dbReference type="ChEBI" id="CHEBI:597326"/>
    </cofactor>
</comment>
<evidence type="ECO:0000256" key="4">
    <source>
        <dbReference type="ARBA" id="ARBA00022898"/>
    </source>
</evidence>
<gene>
    <name evidence="8" type="ORF">EW145_g4292</name>
</gene>
<evidence type="ECO:0008006" key="10">
    <source>
        <dbReference type="Google" id="ProtNLM"/>
    </source>
</evidence>
<sequence length="487" mass="54336">MSMDVESFRKAGYQAIDSICDFHYNLHNHNVFSAVEPGYLRKALPDHAPEHGEHFQDITEDYQKHIIPGLTIWQHPSFFAYFPTPGTLEATLGDLVASSISNPGFNWDSSPASTELEALVMDWSAKLFGLDKAFYNENNTGGGVIQTTASESALVMVVAARSRYTRTYPGTDLNKLVIYVTTQTHSLGVKAALILGLRVRVIDVHLKDGLSLRGCALQQAYEEDKEAGLHPFILIATVGTTSSGAIDNIPEIFTVARNFPSFWVHIDAAWAGVALSCPEHRDICHLDEINRFADSFCTNFHKWGLVNHDCSALWVRDRKCLIDALDITPEFLKTKEGEQGTVIDYRNWHLGLSRRFRSLKLWFVLRCYGAEGFREHIRKGIRLNDRFATLVGSSKELALVTAPSFSLSVFCVRAPEGVTVSQNELTLDLHTRLSARKDIAITKTYLNDILCIRFAVGAARTEEKHIDAAFELITSEARQLLASISSV</sequence>
<dbReference type="InterPro" id="IPR002129">
    <property type="entry name" value="PyrdxlP-dep_de-COase"/>
</dbReference>
<dbReference type="AlphaFoldDB" id="A0A4S4L4A1"/>
<dbReference type="PRINTS" id="PR00800">
    <property type="entry name" value="YHDCRBOXLASE"/>
</dbReference>
<evidence type="ECO:0000313" key="8">
    <source>
        <dbReference type="EMBL" id="THH06139.1"/>
    </source>
</evidence>
<dbReference type="GO" id="GO:0005737">
    <property type="term" value="C:cytoplasm"/>
    <property type="evidence" value="ECO:0007669"/>
    <property type="project" value="TreeGrafter"/>
</dbReference>
<dbReference type="InterPro" id="IPR015422">
    <property type="entry name" value="PyrdxlP-dep_Trfase_small"/>
</dbReference>